<dbReference type="Gene3D" id="1.25.40.10">
    <property type="entry name" value="Tetratricopeptide repeat domain"/>
    <property type="match status" value="1"/>
</dbReference>
<reference evidence="3" key="1">
    <citation type="journal article" date="2019" name="Int. J. Syst. Evol. Microbiol.">
        <title>The Global Catalogue of Microorganisms (GCM) 10K type strain sequencing project: providing services to taxonomists for standard genome sequencing and annotation.</title>
        <authorList>
            <consortium name="The Broad Institute Genomics Platform"/>
            <consortium name="The Broad Institute Genome Sequencing Center for Infectious Disease"/>
            <person name="Wu L."/>
            <person name="Ma J."/>
        </authorList>
    </citation>
    <scope>NUCLEOTIDE SEQUENCE [LARGE SCALE GENOMIC DNA]</scope>
    <source>
        <strain evidence="3">CGMCC 4.7106</strain>
    </source>
</reference>
<evidence type="ECO:0000313" key="2">
    <source>
        <dbReference type="EMBL" id="MFD2255570.1"/>
    </source>
</evidence>
<dbReference type="Proteomes" id="UP001597375">
    <property type="component" value="Unassembled WGS sequence"/>
</dbReference>
<comment type="caution">
    <text evidence="2">The sequence shown here is derived from an EMBL/GenBank/DDBJ whole genome shotgun (WGS) entry which is preliminary data.</text>
</comment>
<dbReference type="EMBL" id="JBHUIT010000002">
    <property type="protein sequence ID" value="MFD2255570.1"/>
    <property type="molecule type" value="Genomic_DNA"/>
</dbReference>
<accession>A0ABW5D4W8</accession>
<dbReference type="InterPro" id="IPR019734">
    <property type="entry name" value="TPR_rpt"/>
</dbReference>
<protein>
    <submittedName>
        <fullName evidence="2">Tol-pal system YbgF family protein</fullName>
    </submittedName>
</protein>
<keyword evidence="1" id="KW-0812">Transmembrane</keyword>
<dbReference type="InterPro" id="IPR011990">
    <property type="entry name" value="TPR-like_helical_dom_sf"/>
</dbReference>
<keyword evidence="3" id="KW-1185">Reference proteome</keyword>
<keyword evidence="1" id="KW-0472">Membrane</keyword>
<evidence type="ECO:0000313" key="3">
    <source>
        <dbReference type="Proteomes" id="UP001597375"/>
    </source>
</evidence>
<sequence>MTKFISILILAALVAGSWFMFYKAGEEVRILNEQIDVAYNQGDPEEIVPELKTKAQGLENQRVLNGVLLAFLSAGLAGIVVVSWLVPMFANKLTHAVYDSGEEVEADPFHDARSFMAQGEYDAAIESFKLAAEQDPLNRMPWVEIAKIQRVHLENPPAAIETLRTAIEGQAWEENDAAFLMFRLAELYDEDMGDRMSASMIMEQVIQQFPDSRHAGNARNKLRDWSAV</sequence>
<organism evidence="2 3">
    <name type="scientific">Luteolibacter algae</name>
    <dbReference type="NCBI Taxonomy" id="454151"/>
    <lineage>
        <taxon>Bacteria</taxon>
        <taxon>Pseudomonadati</taxon>
        <taxon>Verrucomicrobiota</taxon>
        <taxon>Verrucomicrobiia</taxon>
        <taxon>Verrucomicrobiales</taxon>
        <taxon>Verrucomicrobiaceae</taxon>
        <taxon>Luteolibacter</taxon>
    </lineage>
</organism>
<dbReference type="SUPFAM" id="SSF48452">
    <property type="entry name" value="TPR-like"/>
    <property type="match status" value="1"/>
</dbReference>
<name>A0ABW5D4W8_9BACT</name>
<gene>
    <name evidence="2" type="ORF">ACFSSA_02685</name>
</gene>
<evidence type="ECO:0000256" key="1">
    <source>
        <dbReference type="SAM" id="Phobius"/>
    </source>
</evidence>
<keyword evidence="1" id="KW-1133">Transmembrane helix</keyword>
<proteinExistence type="predicted"/>
<dbReference type="Pfam" id="PF13174">
    <property type="entry name" value="TPR_6"/>
    <property type="match status" value="1"/>
</dbReference>
<dbReference type="RefSeq" id="WP_386818227.1">
    <property type="nucleotide sequence ID" value="NZ_JBHUIT010000002.1"/>
</dbReference>
<feature type="transmembrane region" description="Helical" evidence="1">
    <location>
        <begin position="67"/>
        <end position="86"/>
    </location>
</feature>